<dbReference type="HOGENOM" id="CLU_053685_1_1_7"/>
<dbReference type="EMBL" id="CP003476">
    <property type="protein sequence ID" value="AFX90006.1"/>
    <property type="molecule type" value="Genomic_DNA"/>
</dbReference>
<dbReference type="RefSeq" id="WP_015087349.1">
    <property type="nucleotide sequence ID" value="NC_019563.1"/>
</dbReference>
<dbReference type="AlphaFoldDB" id="K7Y8M4"/>
<dbReference type="KEGG" id="hpyk:HPAKL86_05045"/>
<sequence length="344" mass="37008">MPLPFILGGLALAAAGYGVKKGLDAKNANDEAKDLFKKVEELLEETKKRVELAQSDCENAFARFGEKKLHVISRGVSRFVEHFNQLKGHEFVINNMDMQNIQDQVSEALKVVNECKEMGLSDFASLGGVGAAVGVLATYGAYTGISAAAGGTVLSSISGTIAWMTGGAISLGGGLAAGSMALIGGVGAAPVIAILGALSAKKTKKKLGGVKACYYKVEERLTEACGVIDKLLAIERVVKLFTRQITKCDALFFSLSQDAIATMKKHNYNRSLYSQEERDQLCVTVSTLMTLSAFLKVPIIDKDQKLQEKAKRALEIMKGQMDALESGRYNVAMIQSRQKDLENL</sequence>
<evidence type="ECO:0000256" key="1">
    <source>
        <dbReference type="SAM" id="Coils"/>
    </source>
</evidence>
<feature type="coiled-coil region" evidence="1">
    <location>
        <begin position="25"/>
        <end position="63"/>
    </location>
</feature>
<evidence type="ECO:0000256" key="2">
    <source>
        <dbReference type="SAM" id="Phobius"/>
    </source>
</evidence>
<feature type="transmembrane region" description="Helical" evidence="2">
    <location>
        <begin position="175"/>
        <end position="198"/>
    </location>
</feature>
<evidence type="ECO:0000313" key="4">
    <source>
        <dbReference type="Proteomes" id="UP000010078"/>
    </source>
</evidence>
<organism evidence="3 4">
    <name type="scientific">Helicobacter pylori Aklavik86</name>
    <dbReference type="NCBI Taxonomy" id="1055532"/>
    <lineage>
        <taxon>Bacteria</taxon>
        <taxon>Pseudomonadati</taxon>
        <taxon>Campylobacterota</taxon>
        <taxon>Epsilonproteobacteria</taxon>
        <taxon>Campylobacterales</taxon>
        <taxon>Helicobacteraceae</taxon>
        <taxon>Helicobacter</taxon>
    </lineage>
</organism>
<feature type="transmembrane region" description="Helical" evidence="2">
    <location>
        <begin position="149"/>
        <end position="169"/>
    </location>
</feature>
<protein>
    <recommendedName>
        <fullName evidence="5">Sortase</fullName>
    </recommendedName>
</protein>
<keyword evidence="1" id="KW-0175">Coiled coil</keyword>
<keyword evidence="2" id="KW-1133">Transmembrane helix</keyword>
<name>K7Y8M4_HELPX</name>
<accession>K7Y8M4</accession>
<keyword evidence="2" id="KW-0472">Membrane</keyword>
<keyword evidence="2" id="KW-0812">Transmembrane</keyword>
<evidence type="ECO:0008006" key="5">
    <source>
        <dbReference type="Google" id="ProtNLM"/>
    </source>
</evidence>
<gene>
    <name evidence="3" type="ORF">HPAKL86_05045</name>
</gene>
<dbReference type="Proteomes" id="UP000010078">
    <property type="component" value="Chromosome"/>
</dbReference>
<proteinExistence type="predicted"/>
<dbReference type="PATRIC" id="fig|1055532.3.peg.1035"/>
<evidence type="ECO:0000313" key="3">
    <source>
        <dbReference type="EMBL" id="AFX90006.1"/>
    </source>
</evidence>
<reference evidence="3 4" key="1">
    <citation type="journal article" date="2015" name="Genome Announc.">
        <title>Complete Genome Sequences of Two Helicobacter pylori Strains from a Canadian Arctic Aboriginal Community.</title>
        <authorList>
            <person name="Kersulyte D."/>
            <person name="Bertoli M.T."/>
            <person name="Tamma S."/>
            <person name="Keelan M."/>
            <person name="Munday R."/>
            <person name="Geary J."/>
            <person name="Veldhuyzen van Zanten S."/>
            <person name="Goodman K.J."/>
            <person name="Berg D.E."/>
        </authorList>
    </citation>
    <scope>NUCLEOTIDE SEQUENCE [LARGE SCALE GENOMIC DNA]</scope>
    <source>
        <strain evidence="3">Aklavik86</strain>
    </source>
</reference>
<feature type="transmembrane region" description="Helical" evidence="2">
    <location>
        <begin position="123"/>
        <end position="142"/>
    </location>
</feature>